<evidence type="ECO:0000256" key="1">
    <source>
        <dbReference type="ARBA" id="ARBA00000085"/>
    </source>
</evidence>
<keyword evidence="6 13" id="KW-0812">Transmembrane</keyword>
<keyword evidence="12 13" id="KW-0472">Membrane</keyword>
<dbReference type="PANTHER" id="PTHR24421:SF10">
    <property type="entry name" value="NITRATE_NITRITE SENSOR PROTEIN NARQ"/>
    <property type="match status" value="1"/>
</dbReference>
<feature type="domain" description="GAF" evidence="14">
    <location>
        <begin position="258"/>
        <end position="404"/>
    </location>
</feature>
<evidence type="ECO:0000256" key="9">
    <source>
        <dbReference type="ARBA" id="ARBA00022840"/>
    </source>
</evidence>
<evidence type="ECO:0000313" key="17">
    <source>
        <dbReference type="Proteomes" id="UP001501444"/>
    </source>
</evidence>
<dbReference type="InterPro" id="IPR025201">
    <property type="entry name" value="KdpD_TM"/>
</dbReference>
<dbReference type="Gene3D" id="1.20.5.1930">
    <property type="match status" value="1"/>
</dbReference>
<reference evidence="17" key="1">
    <citation type="journal article" date="2019" name="Int. J. Syst. Evol. Microbiol.">
        <title>The Global Catalogue of Microorganisms (GCM) 10K type strain sequencing project: providing services to taxonomists for standard genome sequencing and annotation.</title>
        <authorList>
            <consortium name="The Broad Institute Genomics Platform"/>
            <consortium name="The Broad Institute Genome Sequencing Center for Infectious Disease"/>
            <person name="Wu L."/>
            <person name="Ma J."/>
        </authorList>
    </citation>
    <scope>NUCLEOTIDE SEQUENCE [LARGE SCALE GENOMIC DNA]</scope>
    <source>
        <strain evidence="17">JCM 3272</strain>
    </source>
</reference>
<evidence type="ECO:0000256" key="11">
    <source>
        <dbReference type="ARBA" id="ARBA00023012"/>
    </source>
</evidence>
<evidence type="ECO:0000256" key="8">
    <source>
        <dbReference type="ARBA" id="ARBA00022777"/>
    </source>
</evidence>
<keyword evidence="9" id="KW-0067">ATP-binding</keyword>
<dbReference type="PANTHER" id="PTHR24421">
    <property type="entry name" value="NITRATE/NITRITE SENSOR PROTEIN NARX-RELATED"/>
    <property type="match status" value="1"/>
</dbReference>
<evidence type="ECO:0000256" key="6">
    <source>
        <dbReference type="ARBA" id="ARBA00022692"/>
    </source>
</evidence>
<dbReference type="Gene3D" id="3.30.450.40">
    <property type="match status" value="1"/>
</dbReference>
<keyword evidence="7" id="KW-0547">Nucleotide-binding</keyword>
<dbReference type="EC" id="2.7.13.3" evidence="3"/>
<dbReference type="InterPro" id="IPR029016">
    <property type="entry name" value="GAF-like_dom_sf"/>
</dbReference>
<dbReference type="Pfam" id="PF13493">
    <property type="entry name" value="DUF4118"/>
    <property type="match status" value="1"/>
</dbReference>
<name>A0ABP5UBN9_9ACTN</name>
<dbReference type="InterPro" id="IPR011712">
    <property type="entry name" value="Sig_transdc_His_kin_sub3_dim/P"/>
</dbReference>
<evidence type="ECO:0000259" key="15">
    <source>
        <dbReference type="SMART" id="SM00387"/>
    </source>
</evidence>
<evidence type="ECO:0000256" key="10">
    <source>
        <dbReference type="ARBA" id="ARBA00022989"/>
    </source>
</evidence>
<keyword evidence="8" id="KW-0418">Kinase</keyword>
<comment type="caution">
    <text evidence="16">The sequence shown here is derived from an EMBL/GenBank/DDBJ whole genome shotgun (WGS) entry which is preliminary data.</text>
</comment>
<evidence type="ECO:0000256" key="5">
    <source>
        <dbReference type="ARBA" id="ARBA00022679"/>
    </source>
</evidence>
<accession>A0ABP5UBN9</accession>
<proteinExistence type="predicted"/>
<keyword evidence="11" id="KW-0902">Two-component regulatory system</keyword>
<dbReference type="SMART" id="SM00065">
    <property type="entry name" value="GAF"/>
    <property type="match status" value="1"/>
</dbReference>
<keyword evidence="10 13" id="KW-1133">Transmembrane helix</keyword>
<evidence type="ECO:0000256" key="13">
    <source>
        <dbReference type="SAM" id="Phobius"/>
    </source>
</evidence>
<keyword evidence="5" id="KW-0808">Transferase</keyword>
<dbReference type="Gene3D" id="1.20.120.620">
    <property type="entry name" value="Backbone structure of the membrane domain of e. Coli histidine kinase receptor kdpd"/>
    <property type="match status" value="1"/>
</dbReference>
<dbReference type="Pfam" id="PF02518">
    <property type="entry name" value="HATPase_c"/>
    <property type="match status" value="1"/>
</dbReference>
<dbReference type="Pfam" id="PF07730">
    <property type="entry name" value="HisKA_3"/>
    <property type="match status" value="1"/>
</dbReference>
<keyword evidence="17" id="KW-1185">Reference proteome</keyword>
<dbReference type="Pfam" id="PF01590">
    <property type="entry name" value="GAF"/>
    <property type="match status" value="1"/>
</dbReference>
<evidence type="ECO:0000259" key="14">
    <source>
        <dbReference type="SMART" id="SM00065"/>
    </source>
</evidence>
<dbReference type="RefSeq" id="WP_344617423.1">
    <property type="nucleotide sequence ID" value="NZ_BAAARV010000074.1"/>
</dbReference>
<dbReference type="Proteomes" id="UP001501444">
    <property type="component" value="Unassembled WGS sequence"/>
</dbReference>
<evidence type="ECO:0000256" key="12">
    <source>
        <dbReference type="ARBA" id="ARBA00023136"/>
    </source>
</evidence>
<dbReference type="CDD" id="cd16917">
    <property type="entry name" value="HATPase_UhpB-NarQ-NarX-like"/>
    <property type="match status" value="1"/>
</dbReference>
<evidence type="ECO:0000256" key="2">
    <source>
        <dbReference type="ARBA" id="ARBA00004141"/>
    </source>
</evidence>
<organism evidence="16 17">
    <name type="scientific">Dactylosporangium salmoneum</name>
    <dbReference type="NCBI Taxonomy" id="53361"/>
    <lineage>
        <taxon>Bacteria</taxon>
        <taxon>Bacillati</taxon>
        <taxon>Actinomycetota</taxon>
        <taxon>Actinomycetes</taxon>
        <taxon>Micromonosporales</taxon>
        <taxon>Micromonosporaceae</taxon>
        <taxon>Dactylosporangium</taxon>
    </lineage>
</organism>
<evidence type="ECO:0000256" key="7">
    <source>
        <dbReference type="ARBA" id="ARBA00022741"/>
    </source>
</evidence>
<dbReference type="SUPFAM" id="SSF55781">
    <property type="entry name" value="GAF domain-like"/>
    <property type="match status" value="1"/>
</dbReference>
<dbReference type="EMBL" id="BAAARV010000074">
    <property type="protein sequence ID" value="GAA2373051.1"/>
    <property type="molecule type" value="Genomic_DNA"/>
</dbReference>
<dbReference type="InterPro" id="IPR003018">
    <property type="entry name" value="GAF"/>
</dbReference>
<dbReference type="SMART" id="SM00387">
    <property type="entry name" value="HATPase_c"/>
    <property type="match status" value="1"/>
</dbReference>
<dbReference type="InterPro" id="IPR003594">
    <property type="entry name" value="HATPase_dom"/>
</dbReference>
<dbReference type="InterPro" id="IPR038318">
    <property type="entry name" value="KdpD_sf"/>
</dbReference>
<feature type="transmembrane region" description="Helical" evidence="13">
    <location>
        <begin position="42"/>
        <end position="73"/>
    </location>
</feature>
<dbReference type="Gene3D" id="3.30.565.10">
    <property type="entry name" value="Histidine kinase-like ATPase, C-terminal domain"/>
    <property type="match status" value="1"/>
</dbReference>
<dbReference type="InterPro" id="IPR050482">
    <property type="entry name" value="Sensor_HK_TwoCompSys"/>
</dbReference>
<evidence type="ECO:0000256" key="4">
    <source>
        <dbReference type="ARBA" id="ARBA00022553"/>
    </source>
</evidence>
<dbReference type="SUPFAM" id="SSF55874">
    <property type="entry name" value="ATPase domain of HSP90 chaperone/DNA topoisomerase II/histidine kinase"/>
    <property type="match status" value="1"/>
</dbReference>
<gene>
    <name evidence="16" type="ORF">GCM10010170_075590</name>
</gene>
<evidence type="ECO:0000256" key="3">
    <source>
        <dbReference type="ARBA" id="ARBA00012438"/>
    </source>
</evidence>
<feature type="domain" description="Histidine kinase/HSP90-like ATPase" evidence="15">
    <location>
        <begin position="517"/>
        <end position="613"/>
    </location>
</feature>
<comment type="subcellular location">
    <subcellularLocation>
        <location evidence="2">Membrane</location>
        <topology evidence="2">Multi-pass membrane protein</topology>
    </subcellularLocation>
</comment>
<keyword evidence="4" id="KW-0597">Phosphoprotein</keyword>
<sequence length="627" mass="66319">MEAWLVRAKPPPLALGIAAGALFVVVETLLVYVFARVASPDALVVIFILGVLVVSWIWGLWLAMAVTVASAATYNILYVPSVRNLDITNAEEWVELAVFLVVSLLAGSMARLARARAAGLAERREEADLHAELAHLMLGAEDLGAVLPEASRCLARAMRLPYAAIERDGVPGDEPRLALPLRYGARTSNLILPPDLPEPIQRRLREGVVPGLERLLVTAIDREEIGISLRASQDELRALATEQASLRRVAVLVARGEPPAGVVAAVTAETASLLDADATMLMREENPGTATVVAEHSTAGVEPSLGQRLAVEGGVTELVLRSSRPARVDSYDGRRGALADVARARGYHSSVAAPITVSGHVWGALVALWSRREPPPSGAEQRLAQFTELLATAVANTESRRQLNASRARIVVAADEARRGIERNLHDGVQQRLVALGLELRAAEASLPAESGELRAQLSRTSEGLANVLGDLREISRGLHPSILSQGGLMAALKTLARRSPVPVTVSPGPNRRMPDCVEVAAYYVVSEALTNAAKHAEASAVDVDVDIAVDDTTGREILVVAVRDDGVGGADPDLGSGLVGLTDRVEALGGQLRFSSPAGHGTSVSATLPIDIDSQRLHAASQTPAE</sequence>
<dbReference type="InterPro" id="IPR036890">
    <property type="entry name" value="HATPase_C_sf"/>
</dbReference>
<comment type="catalytic activity">
    <reaction evidence="1">
        <text>ATP + protein L-histidine = ADP + protein N-phospho-L-histidine.</text>
        <dbReference type="EC" id="2.7.13.3"/>
    </reaction>
</comment>
<evidence type="ECO:0000313" key="16">
    <source>
        <dbReference type="EMBL" id="GAA2373051.1"/>
    </source>
</evidence>
<protein>
    <recommendedName>
        <fullName evidence="3">histidine kinase</fullName>
        <ecNumber evidence="3">2.7.13.3</ecNumber>
    </recommendedName>
</protein>
<feature type="transmembrane region" description="Helical" evidence="13">
    <location>
        <begin position="12"/>
        <end position="35"/>
    </location>
</feature>